<sequence length="946" mass="102034">MSETSQLPSEPLNETPPSEPLNETPIEPLTIPNPSLVVLVGVTGSGKSTFARRHFLPTQVLSSDFCRGLVADDENDQSATADAFDVLNFIAARRLTAGRLTVVDATNVQRTSRARLVELARAHDVLPVAIVLDVPESVCVARNAERPDRAFGAHVVRRQHGELRRSLRGLAREGFRRVHVLRSEAEIATATIEYTPLLNDRRELTGPFDVIGDVHGCRDELEALLIRLGYQLRRDDEGRAVGGTHPEGRRVIFLGDLVDRGPDTPGVLRLAMGMVAAGEAFAVPGNHENKLVRALRGRQVRIGHGLAESLAQLGGETPEFRTEVEQFCDGLVSHLVLDGGRLVVAHAGLKEAYQGRASGRVRSFALYGDTTGESDEYGLPVRYPWARDYRGKAMVLYGHTPVPEPRWENNTLCLDTGCVFGGRLTALRYPERELVSVPAAREYFEPRRPLTEQPAELPAEETATQPEPGPASVDDGAVDPPAAGASVPAPVSLVIDTGASVVATTGPTARPDTLHVNDVLGRRFIETRHGGRVRIEEPNALAALEVMSRFAVDPRWLVYLPPTMSPPPTSTLPGLLEHPAEAFEAYRADGVEDLLCEQKHMGSRAVVVICRDAATARGRFGAPDGVTGAVYTRTGRPFLAPDLTEALLARLRAAMTASGLWDELAAGWAVFDGEIMPWSAKAHALIRRQYAATGAAARAVLPVAVDALARAMGRGVDVADLLERTRGRAANADAFTAAYQPYCWPVDGLDGLRFAPFMLLAAGGVPPTSHAGPAAGVGAHAGDGQTATTYLDRDNLWHLAVADRLAAADPELLATTARIRVDPADPDSVAAGTRWWEELTAAGGEGMVVKPFAGLARGKRGLALAGVKVRGREYLRIIYGADYTEAVHLDRLRERGLGRKRSLAFREYALGLEALERTAAGEPLWRVHECVFAVLALESEPVDPRL</sequence>
<evidence type="ECO:0000313" key="5">
    <source>
        <dbReference type="Proteomes" id="UP000198802"/>
    </source>
</evidence>
<dbReference type="InterPro" id="IPR050126">
    <property type="entry name" value="Ap4A_hydrolase"/>
</dbReference>
<dbReference type="PANTHER" id="PTHR42850:SF7">
    <property type="entry name" value="BIS(5'-NUCLEOSYL)-TETRAPHOSPHATASE PRPE [ASYMMETRICAL]"/>
    <property type="match status" value="1"/>
</dbReference>
<evidence type="ECO:0000313" key="4">
    <source>
        <dbReference type="EMBL" id="CUU56645.1"/>
    </source>
</evidence>
<dbReference type="InterPro" id="IPR029052">
    <property type="entry name" value="Metallo-depent_PP-like"/>
</dbReference>
<dbReference type="RefSeq" id="WP_091277291.1">
    <property type="nucleotide sequence ID" value="NZ_FAOZ01000008.1"/>
</dbReference>
<feature type="domain" description="Polynucleotide kinase-phosphatase ligase" evidence="3">
    <location>
        <begin position="542"/>
        <end position="941"/>
    </location>
</feature>
<dbReference type="Gene3D" id="3.40.50.300">
    <property type="entry name" value="P-loop containing nucleotide triphosphate hydrolases"/>
    <property type="match status" value="1"/>
</dbReference>
<dbReference type="InterPro" id="IPR024028">
    <property type="entry name" value="PNKP_bac"/>
</dbReference>
<dbReference type="Proteomes" id="UP000198802">
    <property type="component" value="Unassembled WGS sequence"/>
</dbReference>
<dbReference type="InterPro" id="IPR032380">
    <property type="entry name" value="PNKP_ligase_dom"/>
</dbReference>
<name>A0A0S4QLV8_9ACTN</name>
<feature type="region of interest" description="Disordered" evidence="1">
    <location>
        <begin position="1"/>
        <end position="27"/>
    </location>
</feature>
<dbReference type="InterPro" id="IPR027417">
    <property type="entry name" value="P-loop_NTPase"/>
</dbReference>
<dbReference type="InterPro" id="IPR004843">
    <property type="entry name" value="Calcineurin-like_PHP"/>
</dbReference>
<dbReference type="EMBL" id="FAOZ01000008">
    <property type="protein sequence ID" value="CUU56645.1"/>
    <property type="molecule type" value="Genomic_DNA"/>
</dbReference>
<reference evidence="5" key="1">
    <citation type="submission" date="2015-11" db="EMBL/GenBank/DDBJ databases">
        <authorList>
            <person name="Varghese N."/>
        </authorList>
    </citation>
    <scope>NUCLEOTIDE SEQUENCE [LARGE SCALE GENOMIC DNA]</scope>
    <source>
        <strain evidence="5">DSM 45899</strain>
    </source>
</reference>
<dbReference type="Pfam" id="PF13671">
    <property type="entry name" value="AAA_33"/>
    <property type="match status" value="1"/>
</dbReference>
<dbReference type="InterPro" id="IPR041780">
    <property type="entry name" value="MPP_PrpE-like"/>
</dbReference>
<dbReference type="Pfam" id="PF16542">
    <property type="entry name" value="PNKP_ligase"/>
    <property type="match status" value="1"/>
</dbReference>
<accession>A0A0S4QLV8</accession>
<organism evidence="4 5">
    <name type="scientific">Parafrankia irregularis</name>
    <dbReference type="NCBI Taxonomy" id="795642"/>
    <lineage>
        <taxon>Bacteria</taxon>
        <taxon>Bacillati</taxon>
        <taxon>Actinomycetota</taxon>
        <taxon>Actinomycetes</taxon>
        <taxon>Frankiales</taxon>
        <taxon>Frankiaceae</taxon>
        <taxon>Parafrankia</taxon>
    </lineage>
</organism>
<protein>
    <submittedName>
        <fullName evidence="4">Protein phosphatase</fullName>
    </submittedName>
</protein>
<evidence type="ECO:0000256" key="1">
    <source>
        <dbReference type="SAM" id="MobiDB-lite"/>
    </source>
</evidence>
<feature type="domain" description="Calcineurin-like phosphoesterase" evidence="2">
    <location>
        <begin position="207"/>
        <end position="403"/>
    </location>
</feature>
<proteinExistence type="predicted"/>
<feature type="region of interest" description="Disordered" evidence="1">
    <location>
        <begin position="445"/>
        <end position="485"/>
    </location>
</feature>
<dbReference type="Gene3D" id="3.30.470.30">
    <property type="entry name" value="DNA ligase/mRNA capping enzyme"/>
    <property type="match status" value="2"/>
</dbReference>
<dbReference type="CDD" id="cd07423">
    <property type="entry name" value="MPP_Prp_like"/>
    <property type="match status" value="1"/>
</dbReference>
<evidence type="ECO:0000259" key="3">
    <source>
        <dbReference type="Pfam" id="PF16542"/>
    </source>
</evidence>
<dbReference type="SUPFAM" id="SSF56300">
    <property type="entry name" value="Metallo-dependent phosphatases"/>
    <property type="match status" value="1"/>
</dbReference>
<dbReference type="GO" id="GO:0016791">
    <property type="term" value="F:phosphatase activity"/>
    <property type="evidence" value="ECO:0007669"/>
    <property type="project" value="TreeGrafter"/>
</dbReference>
<dbReference type="PANTHER" id="PTHR42850">
    <property type="entry name" value="METALLOPHOSPHOESTERASE"/>
    <property type="match status" value="1"/>
</dbReference>
<dbReference type="GO" id="GO:0005737">
    <property type="term" value="C:cytoplasm"/>
    <property type="evidence" value="ECO:0007669"/>
    <property type="project" value="TreeGrafter"/>
</dbReference>
<dbReference type="NCBIfam" id="TIGR04075">
    <property type="entry name" value="bacter_Pnkp"/>
    <property type="match status" value="1"/>
</dbReference>
<dbReference type="AlphaFoldDB" id="A0A0S4QLV8"/>
<dbReference type="SUPFAM" id="SSF52540">
    <property type="entry name" value="P-loop containing nucleoside triphosphate hydrolases"/>
    <property type="match status" value="1"/>
</dbReference>
<keyword evidence="5" id="KW-1185">Reference proteome</keyword>
<dbReference type="Gene3D" id="3.60.21.10">
    <property type="match status" value="1"/>
</dbReference>
<gene>
    <name evidence="4" type="ORF">Ga0074812_108173</name>
</gene>
<dbReference type="SUPFAM" id="SSF56091">
    <property type="entry name" value="DNA ligase/mRNA capping enzyme, catalytic domain"/>
    <property type="match status" value="1"/>
</dbReference>
<dbReference type="Pfam" id="PF00149">
    <property type="entry name" value="Metallophos"/>
    <property type="match status" value="1"/>
</dbReference>
<evidence type="ECO:0000259" key="2">
    <source>
        <dbReference type="Pfam" id="PF00149"/>
    </source>
</evidence>
<feature type="compositionally biased region" description="Low complexity" evidence="1">
    <location>
        <begin position="470"/>
        <end position="485"/>
    </location>
</feature>